<evidence type="ECO:0000256" key="2">
    <source>
        <dbReference type="ARBA" id="ARBA00022857"/>
    </source>
</evidence>
<gene>
    <name evidence="4" type="ORF">BDW59DRAFT_162043</name>
</gene>
<evidence type="ECO:0000313" key="4">
    <source>
        <dbReference type="EMBL" id="KAL2825098.1"/>
    </source>
</evidence>
<sequence length="335" mass="36251">MWGLSETSWKGGDLTGRVALVTGGNAGMGFAVAEQLAVHGAKVYMAARSESKAGHAIRQYQQLHGLGAKGSITWLPLDLSSVKDVRRAVEQLRSLEQKLDILVNSAGQMMADYALSEDQLEMSVSVNHMGHFALTTMLLPLLRNATGEDTGDVRVVTISSGIHSKISRKDLGGSWDMDRTFASDAGHVNSLRAKVLRYAYSKLLNILFATELQRRCDRESIPIISMSINPGLVATDGALELYPTWLRGALKAVGRTPLQGANAALFAAIAPEVGLKRAQYRGSYLNSRGEVDRASDIASDAQLAAELWEVSKMIVSKDLGNEDRSEKLTPASPHF</sequence>
<comment type="caution">
    <text evidence="4">The sequence shown here is derived from an EMBL/GenBank/DDBJ whole genome shotgun (WGS) entry which is preliminary data.</text>
</comment>
<dbReference type="PANTHER" id="PTHR24320:SF282">
    <property type="entry name" value="WW DOMAIN-CONTAINING OXIDOREDUCTASE"/>
    <property type="match status" value="1"/>
</dbReference>
<dbReference type="PRINTS" id="PR00081">
    <property type="entry name" value="GDHRDH"/>
</dbReference>
<evidence type="ECO:0008006" key="6">
    <source>
        <dbReference type="Google" id="ProtNLM"/>
    </source>
</evidence>
<dbReference type="InterPro" id="IPR002347">
    <property type="entry name" value="SDR_fam"/>
</dbReference>
<dbReference type="Gene3D" id="3.40.50.720">
    <property type="entry name" value="NAD(P)-binding Rossmann-like Domain"/>
    <property type="match status" value="1"/>
</dbReference>
<dbReference type="Pfam" id="PF00106">
    <property type="entry name" value="adh_short"/>
    <property type="match status" value="1"/>
</dbReference>
<dbReference type="Proteomes" id="UP001610335">
    <property type="component" value="Unassembled WGS sequence"/>
</dbReference>
<keyword evidence="2" id="KW-0521">NADP</keyword>
<dbReference type="InterPro" id="IPR036291">
    <property type="entry name" value="NAD(P)-bd_dom_sf"/>
</dbReference>
<comment type="similarity">
    <text evidence="1">Belongs to the short-chain dehydrogenases/reductases (SDR) family.</text>
</comment>
<name>A0ABR4IBK3_9EURO</name>
<proteinExistence type="inferred from homology"/>
<dbReference type="SUPFAM" id="SSF51735">
    <property type="entry name" value="NAD(P)-binding Rossmann-fold domains"/>
    <property type="match status" value="1"/>
</dbReference>
<dbReference type="PANTHER" id="PTHR24320">
    <property type="entry name" value="RETINOL DEHYDROGENASE"/>
    <property type="match status" value="1"/>
</dbReference>
<accession>A0ABR4IBK3</accession>
<keyword evidence="5" id="KW-1185">Reference proteome</keyword>
<reference evidence="4 5" key="1">
    <citation type="submission" date="2024-07" db="EMBL/GenBank/DDBJ databases">
        <title>Section-level genome sequencing and comparative genomics of Aspergillus sections Usti and Cavernicolus.</title>
        <authorList>
            <consortium name="Lawrence Berkeley National Laboratory"/>
            <person name="Nybo J.L."/>
            <person name="Vesth T.C."/>
            <person name="Theobald S."/>
            <person name="Frisvad J.C."/>
            <person name="Larsen T.O."/>
            <person name="Kjaerboelling I."/>
            <person name="Rothschild-Mancinelli K."/>
            <person name="Lyhne E.K."/>
            <person name="Kogle M.E."/>
            <person name="Barry K."/>
            <person name="Clum A."/>
            <person name="Na H."/>
            <person name="Ledsgaard L."/>
            <person name="Lin J."/>
            <person name="Lipzen A."/>
            <person name="Kuo A."/>
            <person name="Riley R."/>
            <person name="Mondo S."/>
            <person name="LaButti K."/>
            <person name="Haridas S."/>
            <person name="Pangalinan J."/>
            <person name="Salamov A.A."/>
            <person name="Simmons B.A."/>
            <person name="Magnuson J.K."/>
            <person name="Chen J."/>
            <person name="Drula E."/>
            <person name="Henrissat B."/>
            <person name="Wiebenga A."/>
            <person name="Lubbers R.J."/>
            <person name="Gomes A.C."/>
            <person name="Makela M.R."/>
            <person name="Stajich J."/>
            <person name="Grigoriev I.V."/>
            <person name="Mortensen U.H."/>
            <person name="De vries R.P."/>
            <person name="Baker S.E."/>
            <person name="Andersen M.R."/>
        </authorList>
    </citation>
    <scope>NUCLEOTIDE SEQUENCE [LARGE SCALE GENOMIC DNA]</scope>
    <source>
        <strain evidence="4 5">CBS 600.67</strain>
    </source>
</reference>
<protein>
    <recommendedName>
        <fullName evidence="6">Short-chain dehydrogenase</fullName>
    </recommendedName>
</protein>
<evidence type="ECO:0000256" key="1">
    <source>
        <dbReference type="ARBA" id="ARBA00006484"/>
    </source>
</evidence>
<keyword evidence="3" id="KW-0560">Oxidoreductase</keyword>
<evidence type="ECO:0000313" key="5">
    <source>
        <dbReference type="Proteomes" id="UP001610335"/>
    </source>
</evidence>
<dbReference type="EMBL" id="JBFXLS010000039">
    <property type="protein sequence ID" value="KAL2825098.1"/>
    <property type="molecule type" value="Genomic_DNA"/>
</dbReference>
<organism evidence="4 5">
    <name type="scientific">Aspergillus cavernicola</name>
    <dbReference type="NCBI Taxonomy" id="176166"/>
    <lineage>
        <taxon>Eukaryota</taxon>
        <taxon>Fungi</taxon>
        <taxon>Dikarya</taxon>
        <taxon>Ascomycota</taxon>
        <taxon>Pezizomycotina</taxon>
        <taxon>Eurotiomycetes</taxon>
        <taxon>Eurotiomycetidae</taxon>
        <taxon>Eurotiales</taxon>
        <taxon>Aspergillaceae</taxon>
        <taxon>Aspergillus</taxon>
        <taxon>Aspergillus subgen. Nidulantes</taxon>
    </lineage>
</organism>
<evidence type="ECO:0000256" key="3">
    <source>
        <dbReference type="ARBA" id="ARBA00023002"/>
    </source>
</evidence>